<dbReference type="AlphaFoldDB" id="A0A6A6F4B6"/>
<reference evidence="1" key="1">
    <citation type="journal article" date="2020" name="Stud. Mycol.">
        <title>101 Dothideomycetes genomes: a test case for predicting lifestyles and emergence of pathogens.</title>
        <authorList>
            <person name="Haridas S."/>
            <person name="Albert R."/>
            <person name="Binder M."/>
            <person name="Bloem J."/>
            <person name="Labutti K."/>
            <person name="Salamov A."/>
            <person name="Andreopoulos B."/>
            <person name="Baker S."/>
            <person name="Barry K."/>
            <person name="Bills G."/>
            <person name="Bluhm B."/>
            <person name="Cannon C."/>
            <person name="Castanera R."/>
            <person name="Culley D."/>
            <person name="Daum C."/>
            <person name="Ezra D."/>
            <person name="Gonzalez J."/>
            <person name="Henrissat B."/>
            <person name="Kuo A."/>
            <person name="Liang C."/>
            <person name="Lipzen A."/>
            <person name="Lutzoni F."/>
            <person name="Magnuson J."/>
            <person name="Mondo S."/>
            <person name="Nolan M."/>
            <person name="Ohm R."/>
            <person name="Pangilinan J."/>
            <person name="Park H.-J."/>
            <person name="Ramirez L."/>
            <person name="Alfaro M."/>
            <person name="Sun H."/>
            <person name="Tritt A."/>
            <person name="Yoshinaga Y."/>
            <person name="Zwiers L.-H."/>
            <person name="Turgeon B."/>
            <person name="Goodwin S."/>
            <person name="Spatafora J."/>
            <person name="Crous P."/>
            <person name="Grigoriev I."/>
        </authorList>
    </citation>
    <scope>NUCLEOTIDE SEQUENCE</scope>
    <source>
        <strain evidence="1">SCOH1-5</strain>
    </source>
</reference>
<sequence>LTRIEMAVLKIHTTIRGQYQVFDSSGALPFGIVFGLCRHSATDTDHRALIINTAESALDVPYALANGLLTLRETGADDGLDTLVDKSRLAHPRSGGDSQITLTSPVSRTEHWRKSFTVFKYRVDPASELESVFKAEHKYTIQLAGPELGVKRYRYNGVQSTELGSAYNSKLISSKASAGKATFTTVPSLPTPPRLQISMSVQDGETNNTEHAEPQHFFLNISVLNTGSETITVQTRNVLISQNVC</sequence>
<proteinExistence type="predicted"/>
<dbReference type="OrthoDB" id="5272229at2759"/>
<dbReference type="Proteomes" id="UP000799539">
    <property type="component" value="Unassembled WGS sequence"/>
</dbReference>
<evidence type="ECO:0000313" key="2">
    <source>
        <dbReference type="Proteomes" id="UP000799539"/>
    </source>
</evidence>
<feature type="non-terminal residue" evidence="1">
    <location>
        <position position="1"/>
    </location>
</feature>
<dbReference type="EMBL" id="ML992692">
    <property type="protein sequence ID" value="KAF2208642.1"/>
    <property type="molecule type" value="Genomic_DNA"/>
</dbReference>
<gene>
    <name evidence="1" type="ORF">CERZMDRAFT_48858</name>
</gene>
<evidence type="ECO:0000313" key="1">
    <source>
        <dbReference type="EMBL" id="KAF2208642.1"/>
    </source>
</evidence>
<name>A0A6A6F4B6_9PEZI</name>
<protein>
    <submittedName>
        <fullName evidence="1">Uncharacterized protein</fullName>
    </submittedName>
</protein>
<keyword evidence="2" id="KW-1185">Reference proteome</keyword>
<organism evidence="1 2">
    <name type="scientific">Cercospora zeae-maydis SCOH1-5</name>
    <dbReference type="NCBI Taxonomy" id="717836"/>
    <lineage>
        <taxon>Eukaryota</taxon>
        <taxon>Fungi</taxon>
        <taxon>Dikarya</taxon>
        <taxon>Ascomycota</taxon>
        <taxon>Pezizomycotina</taxon>
        <taxon>Dothideomycetes</taxon>
        <taxon>Dothideomycetidae</taxon>
        <taxon>Mycosphaerellales</taxon>
        <taxon>Mycosphaerellaceae</taxon>
        <taxon>Cercospora</taxon>
    </lineage>
</organism>
<accession>A0A6A6F4B6</accession>